<dbReference type="Pfam" id="PF14737">
    <property type="entry name" value="DUF4470"/>
    <property type="match status" value="1"/>
</dbReference>
<reference evidence="6 7" key="1">
    <citation type="journal article" date="2016" name="Mol. Biol. Evol.">
        <title>Comparative Genomics of Early-Diverging Mushroom-Forming Fungi Provides Insights into the Origins of Lignocellulose Decay Capabilities.</title>
        <authorList>
            <person name="Nagy L.G."/>
            <person name="Riley R."/>
            <person name="Tritt A."/>
            <person name="Adam C."/>
            <person name="Daum C."/>
            <person name="Floudas D."/>
            <person name="Sun H."/>
            <person name="Yadav J.S."/>
            <person name="Pangilinan J."/>
            <person name="Larsson K.H."/>
            <person name="Matsuura K."/>
            <person name="Barry K."/>
            <person name="Labutti K."/>
            <person name="Kuo R."/>
            <person name="Ohm R.A."/>
            <person name="Bhattacharya S.S."/>
            <person name="Shirouzu T."/>
            <person name="Yoshinaga Y."/>
            <person name="Martin F.M."/>
            <person name="Grigoriev I.V."/>
            <person name="Hibbett D.S."/>
        </authorList>
    </citation>
    <scope>NUCLEOTIDE SEQUENCE [LARGE SCALE GENOMIC DNA]</scope>
    <source>
        <strain evidence="6 7">HHB12029</strain>
    </source>
</reference>
<dbReference type="STRING" id="1314781.A0A165Z996"/>
<dbReference type="SUPFAM" id="SSF144232">
    <property type="entry name" value="HIT/MYND zinc finger-like"/>
    <property type="match status" value="1"/>
</dbReference>
<dbReference type="OrthoDB" id="432970at2759"/>
<dbReference type="InterPro" id="IPR024119">
    <property type="entry name" value="TF_DEAF-1"/>
</dbReference>
<feature type="domain" description="MYND-type" evidence="5">
    <location>
        <begin position="1019"/>
        <end position="1059"/>
    </location>
</feature>
<evidence type="ECO:0000256" key="1">
    <source>
        <dbReference type="ARBA" id="ARBA00022723"/>
    </source>
</evidence>
<dbReference type="GO" id="GO:0008270">
    <property type="term" value="F:zinc ion binding"/>
    <property type="evidence" value="ECO:0007669"/>
    <property type="project" value="UniProtKB-KW"/>
</dbReference>
<evidence type="ECO:0000256" key="4">
    <source>
        <dbReference type="PROSITE-ProRule" id="PRU00134"/>
    </source>
</evidence>
<sequence length="1063" mass="116046">MACPLIWNRKPGLYAVGNTPAVSLVDFVSLEDPATVLLLGCGDARNILFTAYSDEPNAASQIRRPLWDFTCCDIEPAVLSRNVILFALLAEGDLTDDRLTTLWKIYYHWRIDESSIACLVDICSKLHVASASLETWNGSSYGGWLRVCSTSTLSQLRECWSSYLAKSTASGKETARWERAAKETYSSHISPLTITHFDPSAGGPLWEILERDKTLDTLHADYWTHGVVTAFKSTAFATAALRVNPTFLHSIGGETFPLNWALEPSRGFHLAEALVDPRSDTSYAERCSSVAVQQFKGWCLAFRAARNRVVVRMFCGHAAAFCAALRERRPTDPILTAPWSPHVLALDGGDYDSGSHMPAPRQFRTIDTSNISDTLGVLNVLLFARPLLSTLQRSVLYTETMQGMGDDVTRSFVHYLAGDVATTSLLLGLAPLSLLQGFTSQSNMHDLCHALSGRWGAPLSQLRERQGWATTPSDRKLSFDSSQLAAAVHNNALFRYPDFIRYVPDPILKEETIFRDWKNVPAAVSVVLKVPRSSFRALEKKLRDADIDSLTLISTFYNPTRGNANHFSSLSAVHGAVSSTGTGENARVSIQFDRRGWDGTADVVVYFITPSWLLMRQHFIEVLGPDMVIWSTTFFDRARLFVTREVPCTFQPLGQVSPPTSSGADVNNTITALLSPSGTVSYLQMRVPVPREQRTDWQAGDPVLIKQHSPTTLSVCSGNVRIPASFALPVSAGLTRSKGARQSMYCEMTTPVLNTGHGTATSAKIDSFGDCFHRVDMSTLYKVPALEAGLPEWLDQHLALMFSDREVGWLQGASTSLPGTVIEAKVLLGGILSDSHTLHDGGKVFAVVVAGDGVGGSRALTTVALLFIAGLYLDLAGHTAVADAYYLSLSDVPAALLPVTASIEGSAEPMTITNDFVRPWTVLTRAFAERCRDFSHSALCPGSESPSLCACGRGVDADVFATIPAWEPLASLVTRLAISPIFPVTYADSVTQACKSHRTFTALRPKAEKAATKSMQATCNACGKHDDRGKLLQCSKCKQVMYCGKDCQTGDWKAHKKVCRPSR</sequence>
<dbReference type="PANTHER" id="PTHR10237:SF14">
    <property type="entry name" value="MYND-TYPE DOMAIN-CONTAINING PROTEIN"/>
    <property type="match status" value="1"/>
</dbReference>
<name>A0A165Z996_EXIGL</name>
<protein>
    <recommendedName>
        <fullName evidence="5">MYND-type domain-containing protein</fullName>
    </recommendedName>
</protein>
<keyword evidence="3" id="KW-0862">Zinc</keyword>
<dbReference type="PANTHER" id="PTHR10237">
    <property type="entry name" value="DEFORMED EPIDERMAL AUTOREGULATORY FACTOR 1 HOMOLOG SUPPRESSIN"/>
    <property type="match status" value="1"/>
</dbReference>
<evidence type="ECO:0000256" key="2">
    <source>
        <dbReference type="ARBA" id="ARBA00022771"/>
    </source>
</evidence>
<dbReference type="PROSITE" id="PS01360">
    <property type="entry name" value="ZF_MYND_1"/>
    <property type="match status" value="1"/>
</dbReference>
<keyword evidence="1" id="KW-0479">Metal-binding</keyword>
<organism evidence="6 7">
    <name type="scientific">Exidia glandulosa HHB12029</name>
    <dbReference type="NCBI Taxonomy" id="1314781"/>
    <lineage>
        <taxon>Eukaryota</taxon>
        <taxon>Fungi</taxon>
        <taxon>Dikarya</taxon>
        <taxon>Basidiomycota</taxon>
        <taxon>Agaricomycotina</taxon>
        <taxon>Agaricomycetes</taxon>
        <taxon>Auriculariales</taxon>
        <taxon>Exidiaceae</taxon>
        <taxon>Exidia</taxon>
    </lineage>
</organism>
<keyword evidence="2 4" id="KW-0863">Zinc-finger</keyword>
<keyword evidence="7" id="KW-1185">Reference proteome</keyword>
<dbReference type="GO" id="GO:0000981">
    <property type="term" value="F:DNA-binding transcription factor activity, RNA polymerase II-specific"/>
    <property type="evidence" value="ECO:0007669"/>
    <property type="project" value="TreeGrafter"/>
</dbReference>
<gene>
    <name evidence="6" type="ORF">EXIGLDRAFT_845448</name>
</gene>
<dbReference type="GO" id="GO:0005634">
    <property type="term" value="C:nucleus"/>
    <property type="evidence" value="ECO:0007669"/>
    <property type="project" value="TreeGrafter"/>
</dbReference>
<dbReference type="PROSITE" id="PS50865">
    <property type="entry name" value="ZF_MYND_2"/>
    <property type="match status" value="1"/>
</dbReference>
<evidence type="ECO:0000259" key="5">
    <source>
        <dbReference type="PROSITE" id="PS50865"/>
    </source>
</evidence>
<dbReference type="InParanoid" id="A0A165Z996"/>
<proteinExistence type="predicted"/>
<dbReference type="AlphaFoldDB" id="A0A165Z996"/>
<dbReference type="EMBL" id="KV426473">
    <property type="protein sequence ID" value="KZV80529.1"/>
    <property type="molecule type" value="Genomic_DNA"/>
</dbReference>
<dbReference type="Gene3D" id="6.10.140.2220">
    <property type="match status" value="1"/>
</dbReference>
<evidence type="ECO:0000313" key="7">
    <source>
        <dbReference type="Proteomes" id="UP000077266"/>
    </source>
</evidence>
<dbReference type="InterPro" id="IPR002893">
    <property type="entry name" value="Znf_MYND"/>
</dbReference>
<dbReference type="Pfam" id="PF01753">
    <property type="entry name" value="zf-MYND"/>
    <property type="match status" value="1"/>
</dbReference>
<accession>A0A165Z996</accession>
<evidence type="ECO:0000256" key="3">
    <source>
        <dbReference type="ARBA" id="ARBA00022833"/>
    </source>
</evidence>
<dbReference type="InterPro" id="IPR027974">
    <property type="entry name" value="DUF4470"/>
</dbReference>
<evidence type="ECO:0000313" key="6">
    <source>
        <dbReference type="EMBL" id="KZV80529.1"/>
    </source>
</evidence>
<dbReference type="Proteomes" id="UP000077266">
    <property type="component" value="Unassembled WGS sequence"/>
</dbReference>